<feature type="domain" description="ABC transmembrane type-1" evidence="10">
    <location>
        <begin position="46"/>
        <end position="333"/>
    </location>
</feature>
<dbReference type="AlphaFoldDB" id="A0A847D2W2"/>
<reference evidence="11 12" key="1">
    <citation type="journal article" date="2020" name="Biotechnol. Biofuels">
        <title>New insights from the biogas microbiome by comprehensive genome-resolved metagenomics of nearly 1600 species originating from multiple anaerobic digesters.</title>
        <authorList>
            <person name="Campanaro S."/>
            <person name="Treu L."/>
            <person name="Rodriguez-R L.M."/>
            <person name="Kovalovszki A."/>
            <person name="Ziels R.M."/>
            <person name="Maus I."/>
            <person name="Zhu X."/>
            <person name="Kougias P.G."/>
            <person name="Basile A."/>
            <person name="Luo G."/>
            <person name="Schluter A."/>
            <person name="Konstantinidis K.T."/>
            <person name="Angelidaki I."/>
        </authorList>
    </citation>
    <scope>NUCLEOTIDE SEQUENCE [LARGE SCALE GENOMIC DNA]</scope>
    <source>
        <strain evidence="11">AS07pgkLD_105</strain>
    </source>
</reference>
<dbReference type="SUPFAM" id="SSF52540">
    <property type="entry name" value="P-loop containing nucleoside triphosphate hydrolases"/>
    <property type="match status" value="1"/>
</dbReference>
<dbReference type="FunFam" id="3.40.50.300:FF:000287">
    <property type="entry name" value="Multidrug ABC transporter ATP-binding protein"/>
    <property type="match status" value="1"/>
</dbReference>
<dbReference type="Pfam" id="PF00005">
    <property type="entry name" value="ABC_tran"/>
    <property type="match status" value="1"/>
</dbReference>
<dbReference type="Gene3D" id="3.40.50.300">
    <property type="entry name" value="P-loop containing nucleotide triphosphate hydrolases"/>
    <property type="match status" value="1"/>
</dbReference>
<dbReference type="InterPro" id="IPR003593">
    <property type="entry name" value="AAA+_ATPase"/>
</dbReference>
<evidence type="ECO:0000259" key="10">
    <source>
        <dbReference type="PROSITE" id="PS50929"/>
    </source>
</evidence>
<sequence length="606" mass="67635">MMGGNGFKGGRGGFLTEEEKQNSPKITLRLLKRMFSYLVPYWKQLIVSVLAIIISSVFGVFPTILTGRIIDEGLLEQNLPVLIRLIGLSFGVLILANLISVLESYTNVWMAENITFDMRNKMYSHLQRMSHRFFTTSKQGDIITRMTSDIGGVQSVLTGTWTSILQNFATLTVALVTMYTKSPLLATIGIVVVPLFILPTKRVGKRRWEITLESRKHNDDINQILNETLSVSGQLLSKLFVTENYEFDRYQEANKQMIRLNIKESMAGKWFRVVINVFTNIGPMLIYLVGGILIIEYGNTDLTIGGITVMVALLGRMYGPVNSLLNIQVDMIRSMALFDRIFEYFDLPVEIDNDPQALRPESFAGELAFEEVSFHYDPDQPILNNVSFELKPGSSVAIVGPSGAGKSTIINLIPRLYDVTGGRIRLDGVDIRKLDLAFLRQHIGVVTQDTYLFNGTIRENLLYAKPDATQAEIEQACSEANIHAFISGLPKGYDTVVGNRGMKLSGGEKQRLSIARIILRKPGLIIFDEATSSLDSISEHAIQEAIEPILAKSTSLIIAHRLSTILSADEILVLEKGKIVERGDHETLVKKGGIYTMLYNTQMKQT</sequence>
<dbReference type="CDD" id="cd18550">
    <property type="entry name" value="ABC_6TM_exporter_like"/>
    <property type="match status" value="1"/>
</dbReference>
<evidence type="ECO:0000313" key="12">
    <source>
        <dbReference type="Proteomes" id="UP000589373"/>
    </source>
</evidence>
<organism evidence="11 12">
    <name type="scientific">Trichococcus flocculiformis</name>
    <dbReference type="NCBI Taxonomy" id="82803"/>
    <lineage>
        <taxon>Bacteria</taxon>
        <taxon>Bacillati</taxon>
        <taxon>Bacillota</taxon>
        <taxon>Bacilli</taxon>
        <taxon>Lactobacillales</taxon>
        <taxon>Carnobacteriaceae</taxon>
        <taxon>Trichococcus</taxon>
    </lineage>
</organism>
<comment type="caution">
    <text evidence="11">The sequence shown here is derived from an EMBL/GenBank/DDBJ whole genome shotgun (WGS) entry which is preliminary data.</text>
</comment>
<keyword evidence="4" id="KW-0547">Nucleotide-binding</keyword>
<name>A0A847D2W2_9LACT</name>
<dbReference type="PANTHER" id="PTHR43394:SF1">
    <property type="entry name" value="ATP-BINDING CASSETTE SUB-FAMILY B MEMBER 10, MITOCHONDRIAL"/>
    <property type="match status" value="1"/>
</dbReference>
<dbReference type="EMBL" id="JAAZCD010000045">
    <property type="protein sequence ID" value="NLD31030.1"/>
    <property type="molecule type" value="Genomic_DNA"/>
</dbReference>
<dbReference type="SUPFAM" id="SSF90123">
    <property type="entry name" value="ABC transporter transmembrane region"/>
    <property type="match status" value="1"/>
</dbReference>
<keyword evidence="7 8" id="KW-0472">Membrane</keyword>
<protein>
    <submittedName>
        <fullName evidence="11">ABC transporter ATP-binding protein</fullName>
    </submittedName>
</protein>
<dbReference type="Pfam" id="PF00664">
    <property type="entry name" value="ABC_membrane"/>
    <property type="match status" value="1"/>
</dbReference>
<dbReference type="GO" id="GO:0016887">
    <property type="term" value="F:ATP hydrolysis activity"/>
    <property type="evidence" value="ECO:0007669"/>
    <property type="project" value="InterPro"/>
</dbReference>
<dbReference type="InterPro" id="IPR003439">
    <property type="entry name" value="ABC_transporter-like_ATP-bd"/>
</dbReference>
<feature type="domain" description="ABC transporter" evidence="9">
    <location>
        <begin position="367"/>
        <end position="601"/>
    </location>
</feature>
<dbReference type="InterPro" id="IPR017871">
    <property type="entry name" value="ABC_transporter-like_CS"/>
</dbReference>
<keyword evidence="5 11" id="KW-0067">ATP-binding</keyword>
<dbReference type="GO" id="GO:0005524">
    <property type="term" value="F:ATP binding"/>
    <property type="evidence" value="ECO:0007669"/>
    <property type="project" value="UniProtKB-KW"/>
</dbReference>
<keyword evidence="2" id="KW-0813">Transport</keyword>
<feature type="transmembrane region" description="Helical" evidence="8">
    <location>
        <begin position="273"/>
        <end position="295"/>
    </location>
</feature>
<dbReference type="SMART" id="SM00382">
    <property type="entry name" value="AAA"/>
    <property type="match status" value="1"/>
</dbReference>
<accession>A0A847D2W2</accession>
<evidence type="ECO:0000256" key="7">
    <source>
        <dbReference type="ARBA" id="ARBA00023136"/>
    </source>
</evidence>
<dbReference type="PROSITE" id="PS50929">
    <property type="entry name" value="ABC_TM1F"/>
    <property type="match status" value="1"/>
</dbReference>
<dbReference type="InterPro" id="IPR011527">
    <property type="entry name" value="ABC1_TM_dom"/>
</dbReference>
<feature type="transmembrane region" description="Helical" evidence="8">
    <location>
        <begin position="41"/>
        <end position="61"/>
    </location>
</feature>
<evidence type="ECO:0000256" key="3">
    <source>
        <dbReference type="ARBA" id="ARBA00022692"/>
    </source>
</evidence>
<dbReference type="InterPro" id="IPR027417">
    <property type="entry name" value="P-loop_NTPase"/>
</dbReference>
<gene>
    <name evidence="11" type="ORF">GX662_02040</name>
</gene>
<evidence type="ECO:0000256" key="1">
    <source>
        <dbReference type="ARBA" id="ARBA00004651"/>
    </source>
</evidence>
<evidence type="ECO:0000256" key="5">
    <source>
        <dbReference type="ARBA" id="ARBA00022840"/>
    </source>
</evidence>
<keyword evidence="3 8" id="KW-0812">Transmembrane</keyword>
<evidence type="ECO:0000256" key="4">
    <source>
        <dbReference type="ARBA" id="ARBA00022741"/>
    </source>
</evidence>
<proteinExistence type="predicted"/>
<evidence type="ECO:0000259" key="9">
    <source>
        <dbReference type="PROSITE" id="PS50893"/>
    </source>
</evidence>
<dbReference type="PROSITE" id="PS00211">
    <property type="entry name" value="ABC_TRANSPORTER_1"/>
    <property type="match status" value="1"/>
</dbReference>
<dbReference type="PANTHER" id="PTHR43394">
    <property type="entry name" value="ATP-DEPENDENT PERMEASE MDL1, MITOCHONDRIAL"/>
    <property type="match status" value="1"/>
</dbReference>
<dbReference type="InterPro" id="IPR036640">
    <property type="entry name" value="ABC1_TM_sf"/>
</dbReference>
<evidence type="ECO:0000256" key="2">
    <source>
        <dbReference type="ARBA" id="ARBA00022448"/>
    </source>
</evidence>
<feature type="transmembrane region" description="Helical" evidence="8">
    <location>
        <begin position="307"/>
        <end position="325"/>
    </location>
</feature>
<evidence type="ECO:0000256" key="8">
    <source>
        <dbReference type="SAM" id="Phobius"/>
    </source>
</evidence>
<dbReference type="Proteomes" id="UP000589373">
    <property type="component" value="Unassembled WGS sequence"/>
</dbReference>
<dbReference type="GO" id="GO:0015421">
    <property type="term" value="F:ABC-type oligopeptide transporter activity"/>
    <property type="evidence" value="ECO:0007669"/>
    <property type="project" value="TreeGrafter"/>
</dbReference>
<dbReference type="GO" id="GO:0005886">
    <property type="term" value="C:plasma membrane"/>
    <property type="evidence" value="ECO:0007669"/>
    <property type="project" value="UniProtKB-SubCell"/>
</dbReference>
<evidence type="ECO:0000256" key="6">
    <source>
        <dbReference type="ARBA" id="ARBA00022989"/>
    </source>
</evidence>
<dbReference type="Gene3D" id="1.20.1560.10">
    <property type="entry name" value="ABC transporter type 1, transmembrane domain"/>
    <property type="match status" value="1"/>
</dbReference>
<dbReference type="InterPro" id="IPR039421">
    <property type="entry name" value="Type_1_exporter"/>
</dbReference>
<feature type="transmembrane region" description="Helical" evidence="8">
    <location>
        <begin position="81"/>
        <end position="102"/>
    </location>
</feature>
<evidence type="ECO:0000313" key="11">
    <source>
        <dbReference type="EMBL" id="NLD31030.1"/>
    </source>
</evidence>
<dbReference type="PROSITE" id="PS50893">
    <property type="entry name" value="ABC_TRANSPORTER_2"/>
    <property type="match status" value="1"/>
</dbReference>
<dbReference type="RefSeq" id="WP_276641715.1">
    <property type="nucleotide sequence ID" value="NZ_JAAZCD010000045.1"/>
</dbReference>
<comment type="subcellular location">
    <subcellularLocation>
        <location evidence="1">Cell membrane</location>
        <topology evidence="1">Multi-pass membrane protein</topology>
    </subcellularLocation>
</comment>
<keyword evidence="6 8" id="KW-1133">Transmembrane helix</keyword>
<feature type="transmembrane region" description="Helical" evidence="8">
    <location>
        <begin position="178"/>
        <end position="198"/>
    </location>
</feature>